<dbReference type="SUPFAM" id="SSF52540">
    <property type="entry name" value="P-loop containing nucleoside triphosphate hydrolases"/>
    <property type="match status" value="1"/>
</dbReference>
<dbReference type="GO" id="GO:0005829">
    <property type="term" value="C:cytosol"/>
    <property type="evidence" value="ECO:0007669"/>
    <property type="project" value="TreeGrafter"/>
</dbReference>
<evidence type="ECO:0000256" key="10">
    <source>
        <dbReference type="ARBA" id="ARBA00023235"/>
    </source>
</evidence>
<evidence type="ECO:0000256" key="2">
    <source>
        <dbReference type="ARBA" id="ARBA00022741"/>
    </source>
</evidence>
<keyword evidence="10" id="KW-0413">Isomerase</keyword>
<dbReference type="GO" id="GO:0000725">
    <property type="term" value="P:recombinational repair"/>
    <property type="evidence" value="ECO:0007669"/>
    <property type="project" value="TreeGrafter"/>
</dbReference>
<dbReference type="Pfam" id="PF00580">
    <property type="entry name" value="UvrD-helicase"/>
    <property type="match status" value="1"/>
</dbReference>
<dbReference type="EC" id="5.6.2.4" evidence="12"/>
<dbReference type="InterPro" id="IPR014017">
    <property type="entry name" value="DNA_helicase_UvrD-like_C"/>
</dbReference>
<dbReference type="EMBL" id="DXCC01000001">
    <property type="protein sequence ID" value="HIZ14298.1"/>
    <property type="molecule type" value="Genomic_DNA"/>
</dbReference>
<dbReference type="InterPro" id="IPR011335">
    <property type="entry name" value="Restrct_endonuc-II-like"/>
</dbReference>
<keyword evidence="1" id="KW-0540">Nuclease</keyword>
<evidence type="ECO:0000256" key="11">
    <source>
        <dbReference type="ARBA" id="ARBA00034617"/>
    </source>
</evidence>
<dbReference type="Pfam" id="PF12705">
    <property type="entry name" value="PDDEXK_1"/>
    <property type="match status" value="1"/>
</dbReference>
<dbReference type="GO" id="GO:0004527">
    <property type="term" value="F:exonuclease activity"/>
    <property type="evidence" value="ECO:0007669"/>
    <property type="project" value="UniProtKB-KW"/>
</dbReference>
<sequence>MGNVKIVSASAGSGKTYNLAYEYIRNVIEDPSRYSHILAVTFTNKATEEMKSRILKKINELAQGSLEYMPLLRRDLALPEAEIIRRAATVRSFILHDYGRFAVLTIDKFFQRIIRAFIKELGIDLSFNIELPVDTLLGAATDRIIDDISTDDALRRWVAEFVDDKIADGRPWNIRAELLELGQELFKESYKRNASADPTDKTRLKKLVSAAQAEAARSRQRIITLARQWFDLIAANGLTPDDFLHQGKGVAGYIQKLADGRLDPAGSRVNDALNNGKWCSASSPVKARIEALAPQLTDLLGQMLTAYDEAMPRINDAALLKKNYRSFALLGDLYAKVLQVAKEENIVHISEINELLARLISGNDTPFVFEKAGNYFTHFMIDEFQDTSALQWENFLPLLHNATSQSDATPVLLVGDVKQSIYRWRGGDWSILAHRADTAFDRVIHGVLQTNYRSRPEIVRFINALIGACTTTLNAQINRTLDDAFRQKHISQALHDELTDILASAYADYRQETGPEKKGGYVTITCYGQDEIPPIIRQVEELQARGYAAGDIAILVRSNNEAAAIAAMLLEHKRLHPESPYCYDVLTQEALVIGSSDIVAFVIATLRLADNPRDGIRHAIYNRFLGRDFIAPFPDGEEALLGRIRLMPPEEAFEQIVMHFHLGQSQEQIAYLQALHEQIISFTRSNVADTPLFLNWWNNSGCAQSIAMPSRGNAITIDTIHKSKGLGYKTVIIPYCNWSVKPLRSTVVWSQATGSGSELSSLGHVPIQYDSTHMENSSFSEDFYRESVMTLVDNVNLLYVALTRAEEELHLMMPAKSASDRLSSLIGSAIVRNGETVRIGDEEGSLTPTGTGELLSFGEPTPAAPAEQKPTRLMPSYDTFDNTDRLAVKFTAQRYFEEGVADDRLAPRNQGVLLHHVFEQATTVDDISNGITLAVRNGNLSPAEAEQLTERLDRTLTDPTLRDWFDGSWQEVRNEAEILTPEGQHYRPDRVMTRDGQAVVIDYKFGLQRQSRYNDQIRRYAELLRQMGYTSVAGYLWYVNQEVVEPVVRA</sequence>
<dbReference type="PANTHER" id="PTHR11070">
    <property type="entry name" value="UVRD / RECB / PCRA DNA HELICASE FAMILY MEMBER"/>
    <property type="match status" value="1"/>
</dbReference>
<dbReference type="InterPro" id="IPR011604">
    <property type="entry name" value="PDDEXK-like_dom_sf"/>
</dbReference>
<reference evidence="16" key="2">
    <citation type="submission" date="2021-04" db="EMBL/GenBank/DDBJ databases">
        <authorList>
            <person name="Gilroy R."/>
        </authorList>
    </citation>
    <scope>NUCLEOTIDE SEQUENCE</scope>
    <source>
        <strain evidence="16">ChiHjej11B10-19426</strain>
    </source>
</reference>
<evidence type="ECO:0000256" key="12">
    <source>
        <dbReference type="ARBA" id="ARBA00034808"/>
    </source>
</evidence>
<dbReference type="SUPFAM" id="SSF52980">
    <property type="entry name" value="Restriction endonuclease-like"/>
    <property type="match status" value="1"/>
</dbReference>
<accession>A0A9D2DCA8</accession>
<evidence type="ECO:0000313" key="16">
    <source>
        <dbReference type="EMBL" id="HIZ14298.1"/>
    </source>
</evidence>
<evidence type="ECO:0000313" key="17">
    <source>
        <dbReference type="Proteomes" id="UP000824014"/>
    </source>
</evidence>
<evidence type="ECO:0000256" key="5">
    <source>
        <dbReference type="ARBA" id="ARBA00022806"/>
    </source>
</evidence>
<keyword evidence="4 14" id="KW-0378">Hydrolase</keyword>
<gene>
    <name evidence="16" type="ORF">H9816_00040</name>
</gene>
<evidence type="ECO:0000256" key="6">
    <source>
        <dbReference type="ARBA" id="ARBA00022839"/>
    </source>
</evidence>
<dbReference type="Proteomes" id="UP000824014">
    <property type="component" value="Unassembled WGS sequence"/>
</dbReference>
<organism evidence="16 17">
    <name type="scientific">Candidatus Tidjanibacter faecipullorum</name>
    <dbReference type="NCBI Taxonomy" id="2838766"/>
    <lineage>
        <taxon>Bacteria</taxon>
        <taxon>Pseudomonadati</taxon>
        <taxon>Bacteroidota</taxon>
        <taxon>Bacteroidia</taxon>
        <taxon>Bacteroidales</taxon>
        <taxon>Rikenellaceae</taxon>
        <taxon>Tidjanibacter</taxon>
    </lineage>
</organism>
<keyword evidence="3" id="KW-0227">DNA damage</keyword>
<keyword evidence="6" id="KW-0269">Exonuclease</keyword>
<evidence type="ECO:0000256" key="1">
    <source>
        <dbReference type="ARBA" id="ARBA00022722"/>
    </source>
</evidence>
<comment type="catalytic activity">
    <reaction evidence="13">
        <text>ATP + H2O = ADP + phosphate + H(+)</text>
        <dbReference type="Rhea" id="RHEA:13065"/>
        <dbReference type="ChEBI" id="CHEBI:15377"/>
        <dbReference type="ChEBI" id="CHEBI:15378"/>
        <dbReference type="ChEBI" id="CHEBI:30616"/>
        <dbReference type="ChEBI" id="CHEBI:43474"/>
        <dbReference type="ChEBI" id="CHEBI:456216"/>
        <dbReference type="EC" id="5.6.2.4"/>
    </reaction>
</comment>
<dbReference type="AlphaFoldDB" id="A0A9D2DCA8"/>
<dbReference type="InterPro" id="IPR038726">
    <property type="entry name" value="PDDEXK_AddAB-type"/>
</dbReference>
<name>A0A9D2DCA8_9BACT</name>
<comment type="caution">
    <text evidence="16">The sequence shown here is derived from an EMBL/GenBank/DDBJ whole genome shotgun (WGS) entry which is preliminary data.</text>
</comment>
<keyword evidence="7 14" id="KW-0067">ATP-binding</keyword>
<dbReference type="InterPro" id="IPR000212">
    <property type="entry name" value="DNA_helicase_UvrD/REP"/>
</dbReference>
<dbReference type="InterPro" id="IPR027417">
    <property type="entry name" value="P-loop_NTPase"/>
</dbReference>
<keyword evidence="9" id="KW-0234">DNA repair</keyword>
<keyword evidence="5 14" id="KW-0347">Helicase</keyword>
<dbReference type="GO" id="GO:0003677">
    <property type="term" value="F:DNA binding"/>
    <property type="evidence" value="ECO:0007669"/>
    <property type="project" value="UniProtKB-KW"/>
</dbReference>
<dbReference type="Gene3D" id="1.10.3170.10">
    <property type="entry name" value="Recbcd, chain B, domain 2"/>
    <property type="match status" value="1"/>
</dbReference>
<evidence type="ECO:0000256" key="13">
    <source>
        <dbReference type="ARBA" id="ARBA00048988"/>
    </source>
</evidence>
<proteinExistence type="predicted"/>
<comment type="catalytic activity">
    <reaction evidence="11">
        <text>Couples ATP hydrolysis with the unwinding of duplex DNA by translocating in the 3'-5' direction.</text>
        <dbReference type="EC" id="5.6.2.4"/>
    </reaction>
</comment>
<keyword evidence="2 14" id="KW-0547">Nucleotide-binding</keyword>
<feature type="binding site" evidence="14">
    <location>
        <begin position="9"/>
        <end position="16"/>
    </location>
    <ligand>
        <name>ATP</name>
        <dbReference type="ChEBI" id="CHEBI:30616"/>
    </ligand>
</feature>
<evidence type="ECO:0000256" key="14">
    <source>
        <dbReference type="PROSITE-ProRule" id="PRU00560"/>
    </source>
</evidence>
<dbReference type="Gene3D" id="3.90.320.10">
    <property type="match status" value="1"/>
</dbReference>
<protein>
    <recommendedName>
        <fullName evidence="12">DNA 3'-5' helicase</fullName>
        <ecNumber evidence="12">5.6.2.4</ecNumber>
    </recommendedName>
</protein>
<evidence type="ECO:0000256" key="8">
    <source>
        <dbReference type="ARBA" id="ARBA00023125"/>
    </source>
</evidence>
<evidence type="ECO:0000256" key="7">
    <source>
        <dbReference type="ARBA" id="ARBA00022840"/>
    </source>
</evidence>
<evidence type="ECO:0000259" key="15">
    <source>
        <dbReference type="PROSITE" id="PS51198"/>
    </source>
</evidence>
<dbReference type="Gene3D" id="3.40.50.300">
    <property type="entry name" value="P-loop containing nucleotide triphosphate hydrolases"/>
    <property type="match status" value="3"/>
</dbReference>
<dbReference type="InterPro" id="IPR014016">
    <property type="entry name" value="UvrD-like_ATP-bd"/>
</dbReference>
<feature type="domain" description="UvrD-like helicase ATP-binding" evidence="15">
    <location>
        <begin position="1"/>
        <end position="455"/>
    </location>
</feature>
<evidence type="ECO:0000256" key="9">
    <source>
        <dbReference type="ARBA" id="ARBA00023204"/>
    </source>
</evidence>
<reference evidence="16" key="1">
    <citation type="journal article" date="2021" name="PeerJ">
        <title>Extensive microbial diversity within the chicken gut microbiome revealed by metagenomics and culture.</title>
        <authorList>
            <person name="Gilroy R."/>
            <person name="Ravi A."/>
            <person name="Getino M."/>
            <person name="Pursley I."/>
            <person name="Horton D.L."/>
            <person name="Alikhan N.F."/>
            <person name="Baker D."/>
            <person name="Gharbi K."/>
            <person name="Hall N."/>
            <person name="Watson M."/>
            <person name="Adriaenssens E.M."/>
            <person name="Foster-Nyarko E."/>
            <person name="Jarju S."/>
            <person name="Secka A."/>
            <person name="Antonio M."/>
            <person name="Oren A."/>
            <person name="Chaudhuri R.R."/>
            <person name="La Ragione R."/>
            <person name="Hildebrand F."/>
            <person name="Pallen M.J."/>
        </authorList>
    </citation>
    <scope>NUCLEOTIDE SEQUENCE</scope>
    <source>
        <strain evidence="16">ChiHjej11B10-19426</strain>
    </source>
</reference>
<dbReference type="PROSITE" id="PS51198">
    <property type="entry name" value="UVRD_HELICASE_ATP_BIND"/>
    <property type="match status" value="1"/>
</dbReference>
<keyword evidence="8" id="KW-0238">DNA-binding</keyword>
<dbReference type="GO" id="GO:0043138">
    <property type="term" value="F:3'-5' DNA helicase activity"/>
    <property type="evidence" value="ECO:0007669"/>
    <property type="project" value="UniProtKB-EC"/>
</dbReference>
<dbReference type="GO" id="GO:0005524">
    <property type="term" value="F:ATP binding"/>
    <property type="evidence" value="ECO:0007669"/>
    <property type="project" value="UniProtKB-UniRule"/>
</dbReference>
<dbReference type="PANTHER" id="PTHR11070:SF67">
    <property type="entry name" value="DNA 3'-5' HELICASE"/>
    <property type="match status" value="1"/>
</dbReference>
<dbReference type="Pfam" id="PF13361">
    <property type="entry name" value="UvrD_C"/>
    <property type="match status" value="1"/>
</dbReference>
<evidence type="ECO:0000256" key="4">
    <source>
        <dbReference type="ARBA" id="ARBA00022801"/>
    </source>
</evidence>
<evidence type="ECO:0000256" key="3">
    <source>
        <dbReference type="ARBA" id="ARBA00022763"/>
    </source>
</evidence>